<reference evidence="1 2" key="1">
    <citation type="submission" date="2019-07" db="EMBL/GenBank/DDBJ databases">
        <title>Whole genome shotgun sequence of Knoellia locipacati NBRC 109775.</title>
        <authorList>
            <person name="Hosoyama A."/>
            <person name="Uohara A."/>
            <person name="Ohji S."/>
            <person name="Ichikawa N."/>
        </authorList>
    </citation>
    <scope>NUCLEOTIDE SEQUENCE [LARGE SCALE GENOMIC DNA]</scope>
    <source>
        <strain evidence="1 2">NBRC 109775</strain>
    </source>
</reference>
<dbReference type="AlphaFoldDB" id="A0A512T1Y0"/>
<comment type="caution">
    <text evidence="1">The sequence shown here is derived from an EMBL/GenBank/DDBJ whole genome shotgun (WGS) entry which is preliminary data.</text>
</comment>
<organism evidence="1 2">
    <name type="scientific">Knoellia locipacati</name>
    <dbReference type="NCBI Taxonomy" id="882824"/>
    <lineage>
        <taxon>Bacteria</taxon>
        <taxon>Bacillati</taxon>
        <taxon>Actinomycetota</taxon>
        <taxon>Actinomycetes</taxon>
        <taxon>Micrococcales</taxon>
        <taxon>Intrasporangiaceae</taxon>
        <taxon>Knoellia</taxon>
    </lineage>
</organism>
<keyword evidence="2" id="KW-1185">Reference proteome</keyword>
<dbReference type="Gene3D" id="3.40.50.720">
    <property type="entry name" value="NAD(P)-binding Rossmann-like Domain"/>
    <property type="match status" value="1"/>
</dbReference>
<name>A0A512T1Y0_9MICO</name>
<accession>A0A512T1Y0</accession>
<proteinExistence type="predicted"/>
<sequence length="231" mass="23439">MPLCLWMTPRRVGAGVPDWRDHPIPEAPMPQPLVVVDGRGGLPGEITRQLRLAGAARVHGGPFAADAAEALLSASPRDRPAAVVLVAGSTVTVEAAAPWQRAGVPHLPVTCDGRVSTIGPLVVPGIGACWRCHALTAHDLDAVGAAPSSRLALDPVALPPGGLGVLTAAVTATVVLAGIAGASRLVGVSTEIEVDGPTISHRHWDRHPLCPVCPRSGVPAPLSGGPDTMAG</sequence>
<protein>
    <recommendedName>
        <fullName evidence="3">THIF-type NAD/FAD binding fold domain-containing protein</fullName>
    </recommendedName>
</protein>
<evidence type="ECO:0000313" key="2">
    <source>
        <dbReference type="Proteomes" id="UP000321793"/>
    </source>
</evidence>
<evidence type="ECO:0008006" key="3">
    <source>
        <dbReference type="Google" id="ProtNLM"/>
    </source>
</evidence>
<dbReference type="EMBL" id="BKBA01000008">
    <property type="protein sequence ID" value="GEQ14193.1"/>
    <property type="molecule type" value="Genomic_DNA"/>
</dbReference>
<dbReference type="Proteomes" id="UP000321793">
    <property type="component" value="Unassembled WGS sequence"/>
</dbReference>
<evidence type="ECO:0000313" key="1">
    <source>
        <dbReference type="EMBL" id="GEQ14193.1"/>
    </source>
</evidence>
<gene>
    <name evidence="1" type="ORF">KLO01_22400</name>
</gene>